<feature type="domain" description="Protein kinase" evidence="2">
    <location>
        <begin position="344"/>
        <end position="728"/>
    </location>
</feature>
<organism evidence="3 4">
    <name type="scientific">Blattamonas nauphoetae</name>
    <dbReference type="NCBI Taxonomy" id="2049346"/>
    <lineage>
        <taxon>Eukaryota</taxon>
        <taxon>Metamonada</taxon>
        <taxon>Preaxostyla</taxon>
        <taxon>Oxymonadida</taxon>
        <taxon>Blattamonas</taxon>
    </lineage>
</organism>
<proteinExistence type="predicted"/>
<evidence type="ECO:0000256" key="1">
    <source>
        <dbReference type="SAM" id="Phobius"/>
    </source>
</evidence>
<dbReference type="PANTHER" id="PTHR44329">
    <property type="entry name" value="SERINE/THREONINE-PROTEIN KINASE TNNI3K-RELATED"/>
    <property type="match status" value="1"/>
</dbReference>
<accession>A0ABQ9X9S0</accession>
<dbReference type="EMBL" id="JARBJD010000186">
    <property type="protein sequence ID" value="KAK2948003.1"/>
    <property type="molecule type" value="Genomic_DNA"/>
</dbReference>
<dbReference type="InterPro" id="IPR000719">
    <property type="entry name" value="Prot_kinase_dom"/>
</dbReference>
<evidence type="ECO:0000313" key="4">
    <source>
        <dbReference type="Proteomes" id="UP001281761"/>
    </source>
</evidence>
<dbReference type="Pfam" id="PF07714">
    <property type="entry name" value="PK_Tyr_Ser-Thr"/>
    <property type="match status" value="1"/>
</dbReference>
<dbReference type="Proteomes" id="UP001281761">
    <property type="component" value="Unassembled WGS sequence"/>
</dbReference>
<keyword evidence="1" id="KW-0812">Transmembrane</keyword>
<dbReference type="InterPro" id="IPR051681">
    <property type="entry name" value="Ser/Thr_Kinases-Pseudokinases"/>
</dbReference>
<feature type="transmembrane region" description="Helical" evidence="1">
    <location>
        <begin position="424"/>
        <end position="449"/>
    </location>
</feature>
<comment type="caution">
    <text evidence="3">The sequence shown here is derived from an EMBL/GenBank/DDBJ whole genome shotgun (WGS) entry which is preliminary data.</text>
</comment>
<gene>
    <name evidence="3" type="ORF">BLNAU_17039</name>
</gene>
<name>A0ABQ9X9S0_9EUKA</name>
<keyword evidence="1" id="KW-1133">Transmembrane helix</keyword>
<dbReference type="PROSITE" id="PS50011">
    <property type="entry name" value="PROTEIN_KINASE_DOM"/>
    <property type="match status" value="1"/>
</dbReference>
<evidence type="ECO:0000259" key="2">
    <source>
        <dbReference type="PROSITE" id="PS50011"/>
    </source>
</evidence>
<keyword evidence="4" id="KW-1185">Reference proteome</keyword>
<dbReference type="SUPFAM" id="SSF56112">
    <property type="entry name" value="Protein kinase-like (PK-like)"/>
    <property type="match status" value="1"/>
</dbReference>
<reference evidence="3 4" key="1">
    <citation type="journal article" date="2022" name="bioRxiv">
        <title>Genomics of Preaxostyla Flagellates Illuminates Evolutionary Transitions and the Path Towards Mitochondrial Loss.</title>
        <authorList>
            <person name="Novak L.V.F."/>
            <person name="Treitli S.C."/>
            <person name="Pyrih J."/>
            <person name="Halakuc P."/>
            <person name="Pipaliya S.V."/>
            <person name="Vacek V."/>
            <person name="Brzon O."/>
            <person name="Soukal P."/>
            <person name="Eme L."/>
            <person name="Dacks J.B."/>
            <person name="Karnkowska A."/>
            <person name="Elias M."/>
            <person name="Hampl V."/>
        </authorList>
    </citation>
    <scope>NUCLEOTIDE SEQUENCE [LARGE SCALE GENOMIC DNA]</scope>
    <source>
        <strain evidence="3">NAU3</strain>
        <tissue evidence="3">Gut</tissue>
    </source>
</reference>
<keyword evidence="1" id="KW-0472">Membrane</keyword>
<evidence type="ECO:0000313" key="3">
    <source>
        <dbReference type="EMBL" id="KAK2948003.1"/>
    </source>
</evidence>
<dbReference type="InterPro" id="IPR001245">
    <property type="entry name" value="Ser-Thr/Tyr_kinase_cat_dom"/>
</dbReference>
<dbReference type="Gene3D" id="1.10.510.10">
    <property type="entry name" value="Transferase(Phosphotransferase) domain 1"/>
    <property type="match status" value="1"/>
</dbReference>
<protein>
    <recommendedName>
        <fullName evidence="2">Protein kinase domain-containing protein</fullName>
    </recommendedName>
</protein>
<dbReference type="InterPro" id="IPR011009">
    <property type="entry name" value="Kinase-like_dom_sf"/>
</dbReference>
<sequence length="749" mass="81433">MTEVHFLRCASGLYSGFGGGGGLHAMVVGRLLTLQDCSFIECSAGAMGGAFHLEFFKSCVMTDCLVKDCCSGIYGTIAFQWSENKPYPISFRRVAFVNNSVWQNTDSSASMNSGEDTTAFVDVGLICFEGCRPTLSIEDYFTTCDTNSIGMFMTANRNTPQQSTVRVFDDEFNQIGPLLTEKVVAQPSVESGRMELEMKCNMPIASQKCEVTIRKEGDTTEMKGVIEFVNGKGTLTSPSPSFTFDFSTSYTITSIVGIAPPSSSSLSNALALPQAAWVFNLASNPSFASFTTPTPPTLIGAKGHLVSTDQPVAFISLMLNKEVTGSFLIVVEEEVTDVAITVEFDEPSLMGDSSNFVVVGEDRLLTHDTTYTIKSITPSPGSESPVVWMNETVTFHIPKSSFVPPVDPKKDDDKKALSKEMKAMLSWLIPLVACLLIALLLAIVIIVLLRRRKNKAETSLKEMEEQTDDRIDEKIEVEGLAPDNTKTAIHPDVISHSNFTPDDTLIPTKQGRQPVSKNDALGELVEVMKCSGDFAVWTARMNTTLYSVIHTEKRDIGKRSIGVQIVNGLKQVVARRGRSDVLTQLSPHWILLDSAGNVHLKLAMNSTEAEQAALLAQKQQNAHALGAEGEKCGMDGLRWRAPEVVAGSVEVDGQNASVFSLGLILWEIETGLVPYGEVDAIVAQKQSGTGIAPKLSDLHDDEFIAMLTRCLSVIPKERPTLTEVGEFLSSHTNDSVVLESRVEIKAHVG</sequence>